<evidence type="ECO:0000313" key="1">
    <source>
        <dbReference type="EMBL" id="KAI3745906.1"/>
    </source>
</evidence>
<accession>A0ACB9DHE1</accession>
<dbReference type="EMBL" id="CM042049">
    <property type="protein sequence ID" value="KAI3745906.1"/>
    <property type="molecule type" value="Genomic_DNA"/>
</dbReference>
<keyword evidence="2" id="KW-1185">Reference proteome</keyword>
<name>A0ACB9DHE1_ARCLA</name>
<reference evidence="1 2" key="2">
    <citation type="journal article" date="2022" name="Mol. Ecol. Resour.">
        <title>The genomes of chicory, endive, great burdock and yacon provide insights into Asteraceae paleo-polyploidization history and plant inulin production.</title>
        <authorList>
            <person name="Fan W."/>
            <person name="Wang S."/>
            <person name="Wang H."/>
            <person name="Wang A."/>
            <person name="Jiang F."/>
            <person name="Liu H."/>
            <person name="Zhao H."/>
            <person name="Xu D."/>
            <person name="Zhang Y."/>
        </authorList>
    </citation>
    <scope>NUCLEOTIDE SEQUENCE [LARGE SCALE GENOMIC DNA]</scope>
    <source>
        <strain evidence="2">cv. Niubang</strain>
    </source>
</reference>
<sequence length="323" mass="36122">MWVLSSSSVNSSHVPPSHSPTPSLCIAASHCSSHTDSRWVICVETFSKKIHIVLHQQHIKLKLAMFGVFRRKFVSGSSSASVKLLKQSRMTLNNHLRLAAGDNRMRVFMANKGARKDEAGRRNLINTHGTTYKARNLVNWNVKNDTRSFSEVVRQGRNNDGVVAGEKTQANLEKARNKEENDHMVNENGESSEKGLTGEEAPAMMIEEEDRTPQGKDSNCFREEEGNNYNSHLHDGAHVGEEGNIAVNEVNKCGYVEVSQEAESYDPNNIVGLKNTFLTAAQKDKNNGSSRGVVPKQLNNQIPVQGEVWKRKSQKEFNRKELQ</sequence>
<reference evidence="2" key="1">
    <citation type="journal article" date="2022" name="Mol. Ecol. Resour.">
        <title>The genomes of chicory, endive, great burdock and yacon provide insights into Asteraceae palaeo-polyploidization history and plant inulin production.</title>
        <authorList>
            <person name="Fan W."/>
            <person name="Wang S."/>
            <person name="Wang H."/>
            <person name="Wang A."/>
            <person name="Jiang F."/>
            <person name="Liu H."/>
            <person name="Zhao H."/>
            <person name="Xu D."/>
            <person name="Zhang Y."/>
        </authorList>
    </citation>
    <scope>NUCLEOTIDE SEQUENCE [LARGE SCALE GENOMIC DNA]</scope>
    <source>
        <strain evidence="2">cv. Niubang</strain>
    </source>
</reference>
<protein>
    <submittedName>
        <fullName evidence="1">Uncharacterized protein</fullName>
    </submittedName>
</protein>
<comment type="caution">
    <text evidence="1">The sequence shown here is derived from an EMBL/GenBank/DDBJ whole genome shotgun (WGS) entry which is preliminary data.</text>
</comment>
<dbReference type="Proteomes" id="UP001055879">
    <property type="component" value="Linkage Group LG03"/>
</dbReference>
<proteinExistence type="predicted"/>
<gene>
    <name evidence="1" type="ORF">L6452_08317</name>
</gene>
<organism evidence="1 2">
    <name type="scientific">Arctium lappa</name>
    <name type="common">Greater burdock</name>
    <name type="synonym">Lappa major</name>
    <dbReference type="NCBI Taxonomy" id="4217"/>
    <lineage>
        <taxon>Eukaryota</taxon>
        <taxon>Viridiplantae</taxon>
        <taxon>Streptophyta</taxon>
        <taxon>Embryophyta</taxon>
        <taxon>Tracheophyta</taxon>
        <taxon>Spermatophyta</taxon>
        <taxon>Magnoliopsida</taxon>
        <taxon>eudicotyledons</taxon>
        <taxon>Gunneridae</taxon>
        <taxon>Pentapetalae</taxon>
        <taxon>asterids</taxon>
        <taxon>campanulids</taxon>
        <taxon>Asterales</taxon>
        <taxon>Asteraceae</taxon>
        <taxon>Carduoideae</taxon>
        <taxon>Cardueae</taxon>
        <taxon>Arctiinae</taxon>
        <taxon>Arctium</taxon>
    </lineage>
</organism>
<evidence type="ECO:0000313" key="2">
    <source>
        <dbReference type="Proteomes" id="UP001055879"/>
    </source>
</evidence>